<evidence type="ECO:0000256" key="1">
    <source>
        <dbReference type="SAM" id="MobiDB-lite"/>
    </source>
</evidence>
<feature type="region of interest" description="Disordered" evidence="1">
    <location>
        <begin position="803"/>
        <end position="859"/>
    </location>
</feature>
<organism evidence="2 3">
    <name type="scientific">Plasmodium vivax (strain Brazil I)</name>
    <dbReference type="NCBI Taxonomy" id="1033975"/>
    <lineage>
        <taxon>Eukaryota</taxon>
        <taxon>Sar</taxon>
        <taxon>Alveolata</taxon>
        <taxon>Apicomplexa</taxon>
        <taxon>Aconoidasida</taxon>
        <taxon>Haemosporida</taxon>
        <taxon>Plasmodiidae</taxon>
        <taxon>Plasmodium</taxon>
        <taxon>Plasmodium (Plasmodium)</taxon>
    </lineage>
</organism>
<feature type="region of interest" description="Disordered" evidence="1">
    <location>
        <begin position="18"/>
        <end position="70"/>
    </location>
</feature>
<feature type="compositionally biased region" description="Polar residues" evidence="1">
    <location>
        <begin position="18"/>
        <end position="27"/>
    </location>
</feature>
<proteinExistence type="predicted"/>
<feature type="region of interest" description="Disordered" evidence="1">
    <location>
        <begin position="639"/>
        <end position="784"/>
    </location>
</feature>
<gene>
    <name evidence="2" type="ORF">PVBG_01620</name>
</gene>
<reference evidence="2 3" key="1">
    <citation type="submission" date="2011-08" db="EMBL/GenBank/DDBJ databases">
        <title>The Genome Sequence of Plasmodium vivax Brazil I.</title>
        <authorList>
            <consortium name="The Broad Institute Genome Sequencing Platform"/>
            <consortium name="The Broad Institute Genome Sequencing Center for Infectious Disease"/>
            <person name="Neafsey D."/>
            <person name="Carlton J."/>
            <person name="Barnwell J."/>
            <person name="Collins W."/>
            <person name="Escalante A."/>
            <person name="Mullikin J."/>
            <person name="Saul A."/>
            <person name="Guigo R."/>
            <person name="Camara F."/>
            <person name="Young S.K."/>
            <person name="Zeng Q."/>
            <person name="Gargeya S."/>
            <person name="Fitzgerald M."/>
            <person name="Haas B."/>
            <person name="Abouelleil A."/>
            <person name="Alvarado L."/>
            <person name="Arachchi H.M."/>
            <person name="Berlin A."/>
            <person name="Brown A."/>
            <person name="Chapman S.B."/>
            <person name="Chen Z."/>
            <person name="Dunbar C."/>
            <person name="Freedman E."/>
            <person name="Gearin G."/>
            <person name="Gellesch M."/>
            <person name="Goldberg J."/>
            <person name="Griggs A."/>
            <person name="Gujja S."/>
            <person name="Heiman D."/>
            <person name="Howarth C."/>
            <person name="Larson L."/>
            <person name="Lui A."/>
            <person name="MacDonald P.J.P."/>
            <person name="Montmayeur A."/>
            <person name="Murphy C."/>
            <person name="Neiman D."/>
            <person name="Pearson M."/>
            <person name="Priest M."/>
            <person name="Roberts A."/>
            <person name="Saif S."/>
            <person name="Shea T."/>
            <person name="Shenoy N."/>
            <person name="Sisk P."/>
            <person name="Stolte C."/>
            <person name="Sykes S."/>
            <person name="Wortman J."/>
            <person name="Nusbaum C."/>
            <person name="Birren B."/>
        </authorList>
    </citation>
    <scope>NUCLEOTIDE SEQUENCE [LARGE SCALE GENOMIC DNA]</scope>
    <source>
        <strain evidence="2 3">Brazil I</strain>
    </source>
</reference>
<feature type="compositionally biased region" description="Polar residues" evidence="1">
    <location>
        <begin position="639"/>
        <end position="648"/>
    </location>
</feature>
<dbReference type="Proteomes" id="UP000053327">
    <property type="component" value="Unassembled WGS sequence"/>
</dbReference>
<name>A0A0J9SR21_PLAV1</name>
<protein>
    <submittedName>
        <fullName evidence="2">Uncharacterized protein</fullName>
    </submittedName>
</protein>
<feature type="compositionally biased region" description="Basic and acidic residues" evidence="1">
    <location>
        <begin position="695"/>
        <end position="705"/>
    </location>
</feature>
<feature type="region of interest" description="Disordered" evidence="1">
    <location>
        <begin position="209"/>
        <end position="299"/>
    </location>
</feature>
<feature type="compositionally biased region" description="Low complexity" evidence="1">
    <location>
        <begin position="528"/>
        <end position="540"/>
    </location>
</feature>
<feature type="compositionally biased region" description="Low complexity" evidence="1">
    <location>
        <begin position="46"/>
        <end position="69"/>
    </location>
</feature>
<accession>A0A0J9SR21</accession>
<feature type="compositionally biased region" description="Polar residues" evidence="1">
    <location>
        <begin position="803"/>
        <end position="821"/>
    </location>
</feature>
<dbReference type="OrthoDB" id="386594at2759"/>
<feature type="region of interest" description="Disordered" evidence="1">
    <location>
        <begin position="511"/>
        <end position="549"/>
    </location>
</feature>
<sequence length="929" mass="103573">MDNLFTININPDENVRLNTNTEKNQFGNFRGDREGLTVPPDEEPNKNNGSKGSNGSNGSNGNTNDNNNNHYSVEEDEVITLEMDQISTSDSFDMLEELNENQINDYENMRKKIRVHILTSFQKDNILIEGPEQLEPDCFMEPNLEGNENILVKLRKDKIYRIVSSASQERNKRSRPNEANNRYYYDPNVLGEDAPGDYDNFVDVLLGRKAPRRGASPPSKGEGNATVEGGEEDAAVEGGEENATIEEGEENATVEGGDENATIEEGDENAAAEVGEENATVEEGEEIAAVEGGDENDATAADVENTGTAEIEGKPMQAEDISPVAMENAERCTQTGEEICTDDSKSNQVVDDFREKIKNWLVKFPDINAENLFFHFYFQSELYKEKKYTCQNCGSSDCDRELTFRHVCKNTYCFLCYKRVTGPICHNTKAQYMAFKANAEKLLNDLKYIQHPYGSMPCLNCFSNDHLKCGRPPYIYAKHSHNVRREYNSKLDPSYYVYMRNPRNIWILHEPKSGERRGNDDGDNNALRNGHNRSGQSSSSGGNGGNNGGNNGGGYGRGYGGGNGGGYGRGYGRGGEHGNRRDNRRGSDTSQAAANQERVGAAPHNRHKDARNFSSNHNVYMEEDDDAYDNSKRKVILTKNSFNDNAQRNKQKRNCDAYDSASQNNFHSNNKRHKNDAHQSGSYHDYKNKQQVGNDQHDNISDFHPHGGKHGNRNRGSDQFSSRHHNKNRNTHDSGVGDYYNNDGRGQDNRNSGGNHPGGNHPGGYYNMHNEANDGAQGYTNGQMNSARSGLYKFASATSGHFNNPKGSSSMKQNANFHVNKNNSHNMHNRHQNNNHSDDNPKRGQGKGNHGGYSSHNSNVARQNSNVARQNSNVARQNSNVARQNNNVARHKQNNHSGNGPANNKGGNTLYKNTHKNVHPDRGAYHNYR</sequence>
<feature type="compositionally biased region" description="Basic and acidic residues" evidence="1">
    <location>
        <begin position="511"/>
        <end position="520"/>
    </location>
</feature>
<feature type="region of interest" description="Disordered" evidence="1">
    <location>
        <begin position="166"/>
        <end position="194"/>
    </location>
</feature>
<feature type="compositionally biased region" description="Polar residues" evidence="1">
    <location>
        <begin position="895"/>
        <end position="912"/>
    </location>
</feature>
<feature type="region of interest" description="Disordered" evidence="1">
    <location>
        <begin position="570"/>
        <end position="626"/>
    </location>
</feature>
<feature type="compositionally biased region" description="Basic and acidic residues" evidence="1">
    <location>
        <begin position="574"/>
        <end position="587"/>
    </location>
</feature>
<feature type="compositionally biased region" description="Acidic residues" evidence="1">
    <location>
        <begin position="229"/>
        <end position="297"/>
    </location>
</feature>
<evidence type="ECO:0000313" key="2">
    <source>
        <dbReference type="EMBL" id="KMZ85221.1"/>
    </source>
</evidence>
<evidence type="ECO:0000313" key="3">
    <source>
        <dbReference type="Proteomes" id="UP000053327"/>
    </source>
</evidence>
<dbReference type="EMBL" id="KQ234843">
    <property type="protein sequence ID" value="KMZ85221.1"/>
    <property type="molecule type" value="Genomic_DNA"/>
</dbReference>
<dbReference type="AlphaFoldDB" id="A0A0J9SR21"/>
<feature type="region of interest" description="Disordered" evidence="1">
    <location>
        <begin position="890"/>
        <end position="929"/>
    </location>
</feature>
<feature type="compositionally biased region" description="Basic and acidic residues" evidence="1">
    <location>
        <begin position="918"/>
        <end position="929"/>
    </location>
</feature>